<feature type="domain" description="Cell wall-active antibiotics response LiaF-like C-terminal" evidence="9">
    <location>
        <begin position="447"/>
        <end position="560"/>
    </location>
</feature>
<feature type="compositionally biased region" description="Low complexity" evidence="6">
    <location>
        <begin position="235"/>
        <end position="260"/>
    </location>
</feature>
<evidence type="ECO:0000313" key="11">
    <source>
        <dbReference type="Proteomes" id="UP000655287"/>
    </source>
</evidence>
<feature type="transmembrane region" description="Helical" evidence="7">
    <location>
        <begin position="367"/>
        <end position="386"/>
    </location>
</feature>
<dbReference type="PANTHER" id="PTHR33885">
    <property type="entry name" value="PHAGE SHOCK PROTEIN C"/>
    <property type="match status" value="1"/>
</dbReference>
<evidence type="ECO:0000259" key="8">
    <source>
        <dbReference type="Pfam" id="PF04024"/>
    </source>
</evidence>
<feature type="transmembrane region" description="Helical" evidence="7">
    <location>
        <begin position="392"/>
        <end position="411"/>
    </location>
</feature>
<comment type="caution">
    <text evidence="10">The sequence shown here is derived from an EMBL/GenBank/DDBJ whole genome shotgun (WGS) entry which is preliminary data.</text>
</comment>
<dbReference type="EMBL" id="BOOU01000007">
    <property type="protein sequence ID" value="GII75592.1"/>
    <property type="molecule type" value="Genomic_DNA"/>
</dbReference>
<evidence type="ECO:0000256" key="7">
    <source>
        <dbReference type="SAM" id="Phobius"/>
    </source>
</evidence>
<feature type="region of interest" description="Disordered" evidence="6">
    <location>
        <begin position="314"/>
        <end position="362"/>
    </location>
</feature>
<dbReference type="GO" id="GO:0005886">
    <property type="term" value="C:plasma membrane"/>
    <property type="evidence" value="ECO:0007669"/>
    <property type="project" value="UniProtKB-SubCell"/>
</dbReference>
<evidence type="ECO:0000256" key="6">
    <source>
        <dbReference type="SAM" id="MobiDB-lite"/>
    </source>
</evidence>
<gene>
    <name evidence="10" type="ORF">Sru01_05740</name>
</gene>
<keyword evidence="3 7" id="KW-0812">Transmembrane</keyword>
<dbReference type="InterPro" id="IPR052027">
    <property type="entry name" value="PspC"/>
</dbReference>
<dbReference type="Pfam" id="PF09922">
    <property type="entry name" value="LiaF-like_C"/>
    <property type="match status" value="1"/>
</dbReference>
<evidence type="ECO:0000256" key="1">
    <source>
        <dbReference type="ARBA" id="ARBA00004162"/>
    </source>
</evidence>
<feature type="compositionally biased region" description="Low complexity" evidence="6">
    <location>
        <begin position="190"/>
        <end position="208"/>
    </location>
</feature>
<name>A0A919R253_9ACTN</name>
<accession>A0A919R253</accession>
<sequence>MTAAGRPDRTVDPGPPTGEERVLGRSDEGRMITGVCAGLGRHTGMDPVIFRVGFALLVVGSGIGIMMYVAAFLLMRNPKGGPGLAEHWSRRSFDTETVLALLAAIFAFGLIVNVAADGISRATIVIGTVLAVAMLAAHSRGADLRGLARSLPERLRRRRSAQPPSAVPAFSAAAPFTAGMAGEPAAYADAPRAAGSNDAPPAGARPAAGPVPPTMTLPMPPVAAHPADAPPAPAAPDRSAPAATSAAAPPDAPPAAASPSDAPPPDAAPSDAPPAAVPPSGARPSDAPPAGAPEYYRRLADLAVEARLAARPRFDSSGEPFAPRGPYGAQVRPYAPPGYEGPPGRDAGAPAPRWPDAPARRTRPRSFVGAATLLLALMVGGIMVATQPSTGTPLPFIGGAVLVVLGAGLLITAWFGRGAGLVATGTVLSLLLVAGSAVGDVPRKVGSYTWEPVDAAAVARTYSVGIGDGTLDLRDTRFAPGSRTRFDASISFGEMRVIVPATARVEVHGYARLGDVQIEHSVRGGHDVRYEKVLEPEVPQAGRVPVIELYVKAGIGDVEVRRAA</sequence>
<dbReference type="Proteomes" id="UP000655287">
    <property type="component" value="Unassembled WGS sequence"/>
</dbReference>
<evidence type="ECO:0008006" key="12">
    <source>
        <dbReference type="Google" id="ProtNLM"/>
    </source>
</evidence>
<dbReference type="PANTHER" id="PTHR33885:SF3">
    <property type="entry name" value="PHAGE SHOCK PROTEIN C"/>
    <property type="match status" value="1"/>
</dbReference>
<evidence type="ECO:0000256" key="5">
    <source>
        <dbReference type="ARBA" id="ARBA00023136"/>
    </source>
</evidence>
<feature type="domain" description="Phage shock protein PspC N-terminal" evidence="8">
    <location>
        <begin position="23"/>
        <end position="76"/>
    </location>
</feature>
<feature type="compositionally biased region" description="Pro residues" evidence="6">
    <location>
        <begin position="261"/>
        <end position="277"/>
    </location>
</feature>
<comment type="subcellular location">
    <subcellularLocation>
        <location evidence="1">Cell membrane</location>
        <topology evidence="1">Single-pass membrane protein</topology>
    </subcellularLocation>
</comment>
<protein>
    <recommendedName>
        <fullName evidence="12">PspC domain-containing protein</fullName>
    </recommendedName>
</protein>
<evidence type="ECO:0000256" key="3">
    <source>
        <dbReference type="ARBA" id="ARBA00022692"/>
    </source>
</evidence>
<evidence type="ECO:0000259" key="9">
    <source>
        <dbReference type="Pfam" id="PF09922"/>
    </source>
</evidence>
<evidence type="ECO:0000256" key="4">
    <source>
        <dbReference type="ARBA" id="ARBA00022989"/>
    </source>
</evidence>
<proteinExistence type="predicted"/>
<keyword evidence="4 7" id="KW-1133">Transmembrane helix</keyword>
<evidence type="ECO:0000313" key="10">
    <source>
        <dbReference type="EMBL" id="GII75592.1"/>
    </source>
</evidence>
<dbReference type="RefSeq" id="WP_203982240.1">
    <property type="nucleotide sequence ID" value="NZ_BOOU01000007.1"/>
</dbReference>
<keyword evidence="11" id="KW-1185">Reference proteome</keyword>
<keyword evidence="5 7" id="KW-0472">Membrane</keyword>
<feature type="transmembrane region" description="Helical" evidence="7">
    <location>
        <begin position="48"/>
        <end position="75"/>
    </location>
</feature>
<keyword evidence="2" id="KW-1003">Cell membrane</keyword>
<feature type="transmembrane region" description="Helical" evidence="7">
    <location>
        <begin position="96"/>
        <end position="116"/>
    </location>
</feature>
<reference evidence="10" key="1">
    <citation type="submission" date="2021-01" db="EMBL/GenBank/DDBJ databases">
        <title>Whole genome shotgun sequence of Sphaerisporangium rufum NBRC 109079.</title>
        <authorList>
            <person name="Komaki H."/>
            <person name="Tamura T."/>
        </authorList>
    </citation>
    <scope>NUCLEOTIDE SEQUENCE</scope>
    <source>
        <strain evidence="10">NBRC 109079</strain>
    </source>
</reference>
<organism evidence="10 11">
    <name type="scientific">Sphaerisporangium rufum</name>
    <dbReference type="NCBI Taxonomy" id="1381558"/>
    <lineage>
        <taxon>Bacteria</taxon>
        <taxon>Bacillati</taxon>
        <taxon>Actinomycetota</taxon>
        <taxon>Actinomycetes</taxon>
        <taxon>Streptosporangiales</taxon>
        <taxon>Streptosporangiaceae</taxon>
        <taxon>Sphaerisporangium</taxon>
    </lineage>
</organism>
<dbReference type="InterPro" id="IPR024425">
    <property type="entry name" value="LiaF-like_C"/>
</dbReference>
<feature type="region of interest" description="Disordered" evidence="6">
    <location>
        <begin position="190"/>
        <end position="293"/>
    </location>
</feature>
<dbReference type="InterPro" id="IPR007168">
    <property type="entry name" value="Phageshock_PspC_N"/>
</dbReference>
<feature type="compositionally biased region" description="Basic and acidic residues" evidence="6">
    <location>
        <begin position="1"/>
        <end position="11"/>
    </location>
</feature>
<dbReference type="AlphaFoldDB" id="A0A919R253"/>
<dbReference type="Pfam" id="PF04024">
    <property type="entry name" value="PspC"/>
    <property type="match status" value="1"/>
</dbReference>
<feature type="compositionally biased region" description="Pro residues" evidence="6">
    <location>
        <begin position="209"/>
        <end position="234"/>
    </location>
</feature>
<feature type="compositionally biased region" description="Low complexity" evidence="6">
    <location>
        <begin position="342"/>
        <end position="357"/>
    </location>
</feature>
<evidence type="ECO:0000256" key="2">
    <source>
        <dbReference type="ARBA" id="ARBA00022475"/>
    </source>
</evidence>
<feature type="region of interest" description="Disordered" evidence="6">
    <location>
        <begin position="1"/>
        <end position="25"/>
    </location>
</feature>